<sequence>MNLNEVSIFVLRELNVIRLYEQRYINQESFFDLVTGCGEQTEYEEGRDRLTYYLRLVANSENDDSVKKFDYFINQYPS</sequence>
<dbReference type="Proteomes" id="UP000014148">
    <property type="component" value="Unassembled WGS sequence"/>
</dbReference>
<evidence type="ECO:0000313" key="3">
    <source>
        <dbReference type="Proteomes" id="UP000013783"/>
    </source>
</evidence>
<dbReference type="EMBL" id="AJAK01000001">
    <property type="protein sequence ID" value="EOH82902.1"/>
    <property type="molecule type" value="Genomic_DNA"/>
</dbReference>
<evidence type="ECO:0000313" key="1">
    <source>
        <dbReference type="EMBL" id="EOH82902.1"/>
    </source>
</evidence>
<dbReference type="Proteomes" id="UP000013783">
    <property type="component" value="Unassembled WGS sequence"/>
</dbReference>
<gene>
    <name evidence="2" type="ORF">I585_04558</name>
    <name evidence="1" type="ORF">UAI_00020</name>
</gene>
<dbReference type="AlphaFoldDB" id="R2PEX8"/>
<evidence type="ECO:0000313" key="2">
    <source>
        <dbReference type="EMBL" id="EOT63204.1"/>
    </source>
</evidence>
<evidence type="ECO:0000313" key="4">
    <source>
        <dbReference type="Proteomes" id="UP000014148"/>
    </source>
</evidence>
<reference evidence="2 4" key="2">
    <citation type="submission" date="2013-03" db="EMBL/GenBank/DDBJ databases">
        <title>The Genome Sequence of Enterococcus malodoratus ATCC_43197 (PacBio/Illumina hybrid assembly).</title>
        <authorList>
            <consortium name="The Broad Institute Genomics Platform"/>
            <consortium name="The Broad Institute Genome Sequencing Center for Infectious Disease"/>
            <person name="Earl A."/>
            <person name="Russ C."/>
            <person name="Gilmore M."/>
            <person name="Surin D."/>
            <person name="Walker B."/>
            <person name="Young S."/>
            <person name="Zeng Q."/>
            <person name="Gargeya S."/>
            <person name="Fitzgerald M."/>
            <person name="Haas B."/>
            <person name="Abouelleil A."/>
            <person name="Allen A.W."/>
            <person name="Alvarado L."/>
            <person name="Arachchi H.M."/>
            <person name="Berlin A.M."/>
            <person name="Chapman S.B."/>
            <person name="Gainer-Dewar J."/>
            <person name="Goldberg J."/>
            <person name="Griggs A."/>
            <person name="Gujja S."/>
            <person name="Hansen M."/>
            <person name="Howarth C."/>
            <person name="Imamovic A."/>
            <person name="Ireland A."/>
            <person name="Larimer J."/>
            <person name="McCowan C."/>
            <person name="Murphy C."/>
            <person name="Pearson M."/>
            <person name="Poon T.W."/>
            <person name="Priest M."/>
            <person name="Roberts A."/>
            <person name="Saif S."/>
            <person name="Shea T."/>
            <person name="Sisk P."/>
            <person name="Sykes S."/>
            <person name="Wortman J."/>
            <person name="Nusbaum C."/>
            <person name="Birren B."/>
        </authorList>
    </citation>
    <scope>NUCLEOTIDE SEQUENCE [LARGE SCALE GENOMIC DNA]</scope>
    <source>
        <strain evidence="2 4">ATCC 43197</strain>
    </source>
</reference>
<proteinExistence type="predicted"/>
<keyword evidence="4" id="KW-1185">Reference proteome</keyword>
<name>R2PEX8_9ENTE</name>
<reference evidence="1 3" key="1">
    <citation type="submission" date="2013-02" db="EMBL/GenBank/DDBJ databases">
        <title>The Genome Sequence of Enterococcus malodoratus ATCC_43197.</title>
        <authorList>
            <consortium name="The Broad Institute Genome Sequencing Platform"/>
            <consortium name="The Broad Institute Genome Sequencing Center for Infectious Disease"/>
            <person name="Earl A.M."/>
            <person name="Gilmore M.S."/>
            <person name="Lebreton F."/>
            <person name="Walker B."/>
            <person name="Young S.K."/>
            <person name="Zeng Q."/>
            <person name="Gargeya S."/>
            <person name="Fitzgerald M."/>
            <person name="Haas B."/>
            <person name="Abouelleil A."/>
            <person name="Alvarado L."/>
            <person name="Arachchi H.M."/>
            <person name="Berlin A.M."/>
            <person name="Chapman S.B."/>
            <person name="Dewar J."/>
            <person name="Goldberg J."/>
            <person name="Griggs A."/>
            <person name="Gujja S."/>
            <person name="Hansen M."/>
            <person name="Howarth C."/>
            <person name="Imamovic A."/>
            <person name="Larimer J."/>
            <person name="McCowan C."/>
            <person name="Murphy C."/>
            <person name="Neiman D."/>
            <person name="Pearson M."/>
            <person name="Priest M."/>
            <person name="Roberts A."/>
            <person name="Saif S."/>
            <person name="Shea T."/>
            <person name="Sisk P."/>
            <person name="Sykes S."/>
            <person name="Wortman J."/>
            <person name="Nusbaum C."/>
            <person name="Birren B."/>
        </authorList>
    </citation>
    <scope>NUCLEOTIDE SEQUENCE [LARGE SCALE GENOMIC DNA]</scope>
    <source>
        <strain evidence="1 3">ATCC 43197</strain>
    </source>
</reference>
<accession>R2PEX8</accession>
<protein>
    <submittedName>
        <fullName evidence="1">Uncharacterized protein</fullName>
    </submittedName>
</protein>
<dbReference type="EMBL" id="ASWA01000006">
    <property type="protein sequence ID" value="EOT63204.1"/>
    <property type="molecule type" value="Genomic_DNA"/>
</dbReference>
<organism evidence="1 3">
    <name type="scientific">Enterococcus malodoratus ATCC 43197</name>
    <dbReference type="NCBI Taxonomy" id="1158601"/>
    <lineage>
        <taxon>Bacteria</taxon>
        <taxon>Bacillati</taxon>
        <taxon>Bacillota</taxon>
        <taxon>Bacilli</taxon>
        <taxon>Lactobacillales</taxon>
        <taxon>Enterococcaceae</taxon>
        <taxon>Enterococcus</taxon>
    </lineage>
</organism>
<dbReference type="RefSeq" id="WP_010738932.1">
    <property type="nucleotide sequence ID" value="NZ_KB946245.1"/>
</dbReference>
<dbReference type="PATRIC" id="fig|1158601.3.peg.19"/>
<comment type="caution">
    <text evidence="1">The sequence shown here is derived from an EMBL/GenBank/DDBJ whole genome shotgun (WGS) entry which is preliminary data.</text>
</comment>